<dbReference type="GO" id="GO:0035145">
    <property type="term" value="C:exon-exon junction complex"/>
    <property type="evidence" value="ECO:0007669"/>
    <property type="project" value="TreeGrafter"/>
</dbReference>
<keyword evidence="1" id="KW-1185">Reference proteome</keyword>
<dbReference type="WBParaSite" id="Hba_17675">
    <property type="protein sequence ID" value="Hba_17675"/>
    <property type="gene ID" value="Hba_17675"/>
</dbReference>
<name>A0A1I7XJK2_HETBA</name>
<proteinExistence type="predicted"/>
<sequence>MEHINVGLLCSLCRPVGWQLAGIIPSPESDVGVSVEKDSLNTSSAISPEHRKIIGDLLFNYYSGLVQHAENACMEMNIVQKRVKRQERTRGDAAAEEKAKLETCRAEFEKLKLQMIEMSNSLGVPVKIMNEEPSDDEEDEMAAMEMDKALAEGQVSLWPDEETRVFYENILDIRSIVPKNLYKESEEQTVEAPGMKISIDEIDLEGLDSENAPDLVNRPRSVSPPLQHEVASEPAIVQGSEEVKQHMQKFLVNLDHLVNRDFTDETALDFGNRKRLVKVLFASPPSRLDLLPFYARLVASLSPVMPDVSAELTNLLIKQFK</sequence>
<accession>A0A1I7XJK2</accession>
<dbReference type="InterPro" id="IPR039762">
    <property type="entry name" value="Nmd2/UPF2"/>
</dbReference>
<evidence type="ECO:0000313" key="2">
    <source>
        <dbReference type="WBParaSite" id="Hba_17675"/>
    </source>
</evidence>
<organism evidence="1 2">
    <name type="scientific">Heterorhabditis bacteriophora</name>
    <name type="common">Entomopathogenic nematode worm</name>
    <dbReference type="NCBI Taxonomy" id="37862"/>
    <lineage>
        <taxon>Eukaryota</taxon>
        <taxon>Metazoa</taxon>
        <taxon>Ecdysozoa</taxon>
        <taxon>Nematoda</taxon>
        <taxon>Chromadorea</taxon>
        <taxon>Rhabditida</taxon>
        <taxon>Rhabditina</taxon>
        <taxon>Rhabditomorpha</taxon>
        <taxon>Strongyloidea</taxon>
        <taxon>Heterorhabditidae</taxon>
        <taxon>Heterorhabditis</taxon>
    </lineage>
</organism>
<dbReference type="PANTHER" id="PTHR12839:SF7">
    <property type="entry name" value="REGULATOR OF NONSENSE TRANSCRIPTS 2"/>
    <property type="match status" value="1"/>
</dbReference>
<protein>
    <submittedName>
        <fullName evidence="2">MIF4G domain-containing protein</fullName>
    </submittedName>
</protein>
<dbReference type="GO" id="GO:0000184">
    <property type="term" value="P:nuclear-transcribed mRNA catabolic process, nonsense-mediated decay"/>
    <property type="evidence" value="ECO:0007669"/>
    <property type="project" value="InterPro"/>
</dbReference>
<dbReference type="PANTHER" id="PTHR12839">
    <property type="entry name" value="NONSENSE-MEDIATED MRNA DECAY PROTEIN 2 UP-FRAMESHIFT SUPPRESSOR 2"/>
    <property type="match status" value="1"/>
</dbReference>
<dbReference type="Proteomes" id="UP000095283">
    <property type="component" value="Unplaced"/>
</dbReference>
<dbReference type="GO" id="GO:0005737">
    <property type="term" value="C:cytoplasm"/>
    <property type="evidence" value="ECO:0007669"/>
    <property type="project" value="TreeGrafter"/>
</dbReference>
<dbReference type="InterPro" id="IPR016024">
    <property type="entry name" value="ARM-type_fold"/>
</dbReference>
<reference evidence="2" key="1">
    <citation type="submission" date="2016-11" db="UniProtKB">
        <authorList>
            <consortium name="WormBaseParasite"/>
        </authorList>
    </citation>
    <scope>IDENTIFICATION</scope>
</reference>
<dbReference type="SUPFAM" id="SSF48371">
    <property type="entry name" value="ARM repeat"/>
    <property type="match status" value="1"/>
</dbReference>
<evidence type="ECO:0000313" key="1">
    <source>
        <dbReference type="Proteomes" id="UP000095283"/>
    </source>
</evidence>
<dbReference type="Gene3D" id="1.25.40.180">
    <property type="match status" value="2"/>
</dbReference>
<dbReference type="AlphaFoldDB" id="A0A1I7XJK2"/>